<feature type="transmembrane region" description="Helical" evidence="7">
    <location>
        <begin position="137"/>
        <end position="161"/>
    </location>
</feature>
<dbReference type="PANTHER" id="PTHR23513:SF11">
    <property type="entry name" value="STAPHYLOFERRIN A TRANSPORTER"/>
    <property type="match status" value="1"/>
</dbReference>
<evidence type="ECO:0000256" key="6">
    <source>
        <dbReference type="SAM" id="MobiDB-lite"/>
    </source>
</evidence>
<comment type="caution">
    <text evidence="8">The sequence shown here is derived from an EMBL/GenBank/DDBJ whole genome shotgun (WGS) entry which is preliminary data.</text>
</comment>
<evidence type="ECO:0000313" key="8">
    <source>
        <dbReference type="EMBL" id="GAA4204880.1"/>
    </source>
</evidence>
<reference evidence="9" key="1">
    <citation type="journal article" date="2019" name="Int. J. Syst. Evol. Microbiol.">
        <title>The Global Catalogue of Microorganisms (GCM) 10K type strain sequencing project: providing services to taxonomists for standard genome sequencing and annotation.</title>
        <authorList>
            <consortium name="The Broad Institute Genomics Platform"/>
            <consortium name="The Broad Institute Genome Sequencing Center for Infectious Disease"/>
            <person name="Wu L."/>
            <person name="Ma J."/>
        </authorList>
    </citation>
    <scope>NUCLEOTIDE SEQUENCE [LARGE SCALE GENOMIC DNA]</scope>
    <source>
        <strain evidence="9">JCM 17388</strain>
    </source>
</reference>
<dbReference type="CDD" id="cd06173">
    <property type="entry name" value="MFS_MefA_like"/>
    <property type="match status" value="1"/>
</dbReference>
<evidence type="ECO:0000313" key="9">
    <source>
        <dbReference type="Proteomes" id="UP001501251"/>
    </source>
</evidence>
<dbReference type="Proteomes" id="UP001501251">
    <property type="component" value="Unassembled WGS sequence"/>
</dbReference>
<organism evidence="8 9">
    <name type="scientific">Streptosporangium oxazolinicum</name>
    <dbReference type="NCBI Taxonomy" id="909287"/>
    <lineage>
        <taxon>Bacteria</taxon>
        <taxon>Bacillati</taxon>
        <taxon>Actinomycetota</taxon>
        <taxon>Actinomycetes</taxon>
        <taxon>Streptosporangiales</taxon>
        <taxon>Streptosporangiaceae</taxon>
        <taxon>Streptosporangium</taxon>
    </lineage>
</organism>
<keyword evidence="3 7" id="KW-0812">Transmembrane</keyword>
<evidence type="ECO:0000256" key="2">
    <source>
        <dbReference type="ARBA" id="ARBA00022475"/>
    </source>
</evidence>
<feature type="transmembrane region" description="Helical" evidence="7">
    <location>
        <begin position="357"/>
        <end position="375"/>
    </location>
</feature>
<feature type="transmembrane region" description="Helical" evidence="7">
    <location>
        <begin position="205"/>
        <end position="227"/>
    </location>
</feature>
<feature type="transmembrane region" description="Helical" evidence="7">
    <location>
        <begin position="293"/>
        <end position="314"/>
    </location>
</feature>
<gene>
    <name evidence="8" type="ORF">GCM10022252_64520</name>
</gene>
<feature type="region of interest" description="Disordered" evidence="6">
    <location>
        <begin position="425"/>
        <end position="444"/>
    </location>
</feature>
<name>A0ABP8BEB3_9ACTN</name>
<evidence type="ECO:0000256" key="3">
    <source>
        <dbReference type="ARBA" id="ARBA00022692"/>
    </source>
</evidence>
<feature type="region of interest" description="Disordered" evidence="6">
    <location>
        <begin position="384"/>
        <end position="410"/>
    </location>
</feature>
<dbReference type="SUPFAM" id="SSF103473">
    <property type="entry name" value="MFS general substrate transporter"/>
    <property type="match status" value="1"/>
</dbReference>
<dbReference type="Pfam" id="PF07690">
    <property type="entry name" value="MFS_1"/>
    <property type="match status" value="1"/>
</dbReference>
<evidence type="ECO:0000256" key="1">
    <source>
        <dbReference type="ARBA" id="ARBA00004651"/>
    </source>
</evidence>
<dbReference type="PANTHER" id="PTHR23513">
    <property type="entry name" value="INTEGRAL MEMBRANE EFFLUX PROTEIN-RELATED"/>
    <property type="match status" value="1"/>
</dbReference>
<feature type="transmembrane region" description="Helical" evidence="7">
    <location>
        <begin position="265"/>
        <end position="287"/>
    </location>
</feature>
<protein>
    <submittedName>
        <fullName evidence="8">MFS transporter</fullName>
    </submittedName>
</protein>
<comment type="subcellular location">
    <subcellularLocation>
        <location evidence="1">Cell membrane</location>
        <topology evidence="1">Multi-pass membrane protein</topology>
    </subcellularLocation>
</comment>
<evidence type="ECO:0000256" key="7">
    <source>
        <dbReference type="SAM" id="Phobius"/>
    </source>
</evidence>
<feature type="transmembrane region" description="Helical" evidence="7">
    <location>
        <begin position="326"/>
        <end position="345"/>
    </location>
</feature>
<evidence type="ECO:0000256" key="4">
    <source>
        <dbReference type="ARBA" id="ARBA00022989"/>
    </source>
</evidence>
<dbReference type="InterPro" id="IPR011701">
    <property type="entry name" value="MFS"/>
</dbReference>
<feature type="transmembrane region" description="Helical" evidence="7">
    <location>
        <begin position="40"/>
        <end position="58"/>
    </location>
</feature>
<keyword evidence="4 7" id="KW-1133">Transmembrane helix</keyword>
<accession>A0ABP8BEB3</accession>
<keyword evidence="2" id="KW-1003">Cell membrane</keyword>
<keyword evidence="5 7" id="KW-0472">Membrane</keyword>
<feature type="transmembrane region" description="Helical" evidence="7">
    <location>
        <begin position="239"/>
        <end position="258"/>
    </location>
</feature>
<keyword evidence="9" id="KW-1185">Reference proteome</keyword>
<dbReference type="RefSeq" id="WP_344921942.1">
    <property type="nucleotide sequence ID" value="NZ_BAABAQ010000014.1"/>
</dbReference>
<dbReference type="EMBL" id="BAABAQ010000014">
    <property type="protein sequence ID" value="GAA4204880.1"/>
    <property type="molecule type" value="Genomic_DNA"/>
</dbReference>
<proteinExistence type="predicted"/>
<sequence length="444" mass="46437">MWTRSFTLYFGARTISLLGDAMMPVASALAIGKVYGIAGVGYVLALWTASAVLVMLFGGVVADRIGARRLMIGADVVRVVTQGVVAVAFLNGAPPYALLLVTAFLSGMAAGMFEPGVNGMIALVAKDRQRANATLKIAEAVTHLMGPALAGVLIVVAGPVVVYTVDAATFLVSGVCLLLVRVTVPRPEPSNVLSDLRRGWEEFKARSWMWSVILVWVFWGVLVVGPYVPLSSQIIGDDYGWVMAALGLGTVLGGLVAIRLRPHRPLVAGAVALSGYVAVPLTVALGLPLPLLMAGHLLGGCAMAFWSVMWATSVQTQVAPDVMNRVNAYQVAGSVAGMAVGQALAGPVTVLVEPRTFMLGSALVTVGVVTALLLIKPVRRLGRDPQEAGDRPVGVGGHRPSSAAGHGRREDAPRIPLVCLASDFPAAEGGCNRGGRLRDDVRNR</sequence>
<evidence type="ECO:0000256" key="5">
    <source>
        <dbReference type="ARBA" id="ARBA00023136"/>
    </source>
</evidence>
<dbReference type="Gene3D" id="1.20.1250.20">
    <property type="entry name" value="MFS general substrate transporter like domains"/>
    <property type="match status" value="1"/>
</dbReference>
<dbReference type="InterPro" id="IPR036259">
    <property type="entry name" value="MFS_trans_sf"/>
</dbReference>